<gene>
    <name evidence="1" type="ORF">H312_00503</name>
</gene>
<dbReference type="EMBL" id="KK365133">
    <property type="protein sequence ID" value="KCZ82021.1"/>
    <property type="molecule type" value="Genomic_DNA"/>
</dbReference>
<accession>A0A059F4Z1</accession>
<reference evidence="1 2" key="2">
    <citation type="submission" date="2014-03" db="EMBL/GenBank/DDBJ databases">
        <title>The Genome Sequence of Anncaliia algerae insect isolate PRA339.</title>
        <authorList>
            <consortium name="The Broad Institute Genome Sequencing Platform"/>
            <consortium name="The Broad Institute Genome Sequencing Center for Infectious Disease"/>
            <person name="Cuomo C."/>
            <person name="Becnel J."/>
            <person name="Sanscrainte N."/>
            <person name="Walker B."/>
            <person name="Young S.K."/>
            <person name="Zeng Q."/>
            <person name="Gargeya S."/>
            <person name="Fitzgerald M."/>
            <person name="Haas B."/>
            <person name="Abouelleil A."/>
            <person name="Alvarado L."/>
            <person name="Arachchi H.M."/>
            <person name="Berlin A.M."/>
            <person name="Chapman S.B."/>
            <person name="Dewar J."/>
            <person name="Goldberg J."/>
            <person name="Griggs A."/>
            <person name="Gujja S."/>
            <person name="Hansen M."/>
            <person name="Howarth C."/>
            <person name="Imamovic A."/>
            <person name="Larimer J."/>
            <person name="McCowan C."/>
            <person name="Murphy C."/>
            <person name="Neiman D."/>
            <person name="Pearson M."/>
            <person name="Priest M."/>
            <person name="Roberts A."/>
            <person name="Saif S."/>
            <person name="Shea T."/>
            <person name="Sisk P."/>
            <person name="Sykes S."/>
            <person name="Wortman J."/>
            <person name="Nusbaum C."/>
            <person name="Birren B."/>
        </authorList>
    </citation>
    <scope>NUCLEOTIDE SEQUENCE [LARGE SCALE GENOMIC DNA]</scope>
    <source>
        <strain evidence="1 2">PRA339</strain>
    </source>
</reference>
<keyword evidence="2" id="KW-1185">Reference proteome</keyword>
<reference evidence="2" key="1">
    <citation type="submission" date="2013-02" db="EMBL/GenBank/DDBJ databases">
        <authorList>
            <consortium name="The Broad Institute Genome Sequencing Platform"/>
            <person name="Cuomo C."/>
            <person name="Becnel J."/>
            <person name="Sanscrainte N."/>
            <person name="Walker B."/>
            <person name="Young S.K."/>
            <person name="Zeng Q."/>
            <person name="Gargeya S."/>
            <person name="Fitzgerald M."/>
            <person name="Haas B."/>
            <person name="Abouelleil A."/>
            <person name="Alvarado L."/>
            <person name="Arachchi H.M."/>
            <person name="Berlin A.M."/>
            <person name="Chapman S.B."/>
            <person name="Dewar J."/>
            <person name="Goldberg J."/>
            <person name="Griggs A."/>
            <person name="Gujja S."/>
            <person name="Hansen M."/>
            <person name="Howarth C."/>
            <person name="Imamovic A."/>
            <person name="Larimer J."/>
            <person name="McCowan C."/>
            <person name="Murphy C."/>
            <person name="Neiman D."/>
            <person name="Pearson M."/>
            <person name="Priest M."/>
            <person name="Roberts A."/>
            <person name="Saif S."/>
            <person name="Shea T."/>
            <person name="Sisk P."/>
            <person name="Sykes S."/>
            <person name="Wortman J."/>
            <person name="Nusbaum C."/>
            <person name="Birren B."/>
        </authorList>
    </citation>
    <scope>NUCLEOTIDE SEQUENCE [LARGE SCALE GENOMIC DNA]</scope>
    <source>
        <strain evidence="2">PRA339</strain>
    </source>
</reference>
<name>A0A059F4Z1_9MICR</name>
<proteinExistence type="predicted"/>
<dbReference type="OrthoDB" id="10369532at2759"/>
<evidence type="ECO:0000313" key="1">
    <source>
        <dbReference type="EMBL" id="KCZ82021.1"/>
    </source>
</evidence>
<organism evidence="1 2">
    <name type="scientific">Anncaliia algerae PRA339</name>
    <dbReference type="NCBI Taxonomy" id="1288291"/>
    <lineage>
        <taxon>Eukaryota</taxon>
        <taxon>Fungi</taxon>
        <taxon>Fungi incertae sedis</taxon>
        <taxon>Microsporidia</taxon>
        <taxon>Tubulinosematoidea</taxon>
        <taxon>Tubulinosematidae</taxon>
        <taxon>Anncaliia</taxon>
    </lineage>
</organism>
<dbReference type="AlphaFoldDB" id="A0A059F4Z1"/>
<dbReference type="VEuPathDB" id="MicrosporidiaDB:H312_00503"/>
<dbReference type="Proteomes" id="UP000030655">
    <property type="component" value="Unassembled WGS sequence"/>
</dbReference>
<dbReference type="HOGENOM" id="CLU_2978703_0_0_1"/>
<evidence type="ECO:0000313" key="2">
    <source>
        <dbReference type="Proteomes" id="UP000030655"/>
    </source>
</evidence>
<protein>
    <submittedName>
        <fullName evidence="1">Uncharacterized protein</fullName>
    </submittedName>
</protein>
<sequence>MNFFKDSYELIQIFNNAFNNKTFKLKCSRCNSNANIDNNAKKRKCSWHKCRYQESLLK</sequence>